<gene>
    <name evidence="21" type="ORF">C8N46_103250</name>
</gene>
<dbReference type="PROSITE" id="PS50125">
    <property type="entry name" value="GUANYLATE_CYCLASE_2"/>
    <property type="match status" value="1"/>
</dbReference>
<feature type="repeat" description="TPR" evidence="17">
    <location>
        <begin position="245"/>
        <end position="278"/>
    </location>
</feature>
<dbReference type="Gene3D" id="1.25.40.10">
    <property type="entry name" value="Tetratricopeptide repeat domain"/>
    <property type="match status" value="2"/>
</dbReference>
<dbReference type="EC" id="4.6.1.1" evidence="3"/>
<dbReference type="SUPFAM" id="SSF55073">
    <property type="entry name" value="Nucleotide cyclase"/>
    <property type="match status" value="1"/>
</dbReference>
<comment type="subcellular location">
    <subcellularLocation>
        <location evidence="2">Membrane</location>
    </subcellularLocation>
</comment>
<dbReference type="InterPro" id="IPR018297">
    <property type="entry name" value="A/G_cyclase_CS"/>
</dbReference>
<dbReference type="Pfam" id="PF13424">
    <property type="entry name" value="TPR_12"/>
    <property type="match status" value="3"/>
</dbReference>
<evidence type="ECO:0000256" key="2">
    <source>
        <dbReference type="ARBA" id="ARBA00004370"/>
    </source>
</evidence>
<keyword evidence="12 19" id="KW-0472">Membrane</keyword>
<feature type="repeat" description="TPR" evidence="17">
    <location>
        <begin position="125"/>
        <end position="158"/>
    </location>
</feature>
<evidence type="ECO:0000256" key="12">
    <source>
        <dbReference type="ARBA" id="ARBA00023136"/>
    </source>
</evidence>
<keyword evidence="13 18" id="KW-0456">Lyase</keyword>
<feature type="repeat" description="TPR" evidence="17">
    <location>
        <begin position="85"/>
        <end position="118"/>
    </location>
</feature>
<dbReference type="FunFam" id="3.30.70.1230:FF:000033">
    <property type="entry name" value="Adenylate cyclase"/>
    <property type="match status" value="1"/>
</dbReference>
<evidence type="ECO:0000256" key="5">
    <source>
        <dbReference type="ARBA" id="ARBA00022692"/>
    </source>
</evidence>
<comment type="subunit">
    <text evidence="16">Homodimer. Can also exist as monomer.</text>
</comment>
<keyword evidence="11" id="KW-0115">cAMP biosynthesis</keyword>
<dbReference type="InterPro" id="IPR011990">
    <property type="entry name" value="TPR-like_helical_dom_sf"/>
</dbReference>
<dbReference type="InterPro" id="IPR001054">
    <property type="entry name" value="A/G_cyclase"/>
</dbReference>
<keyword evidence="22" id="KW-1185">Reference proteome</keyword>
<dbReference type="PANTHER" id="PTHR11920">
    <property type="entry name" value="GUANYLYL CYCLASE"/>
    <property type="match status" value="1"/>
</dbReference>
<evidence type="ECO:0000256" key="6">
    <source>
        <dbReference type="ARBA" id="ARBA00022723"/>
    </source>
</evidence>
<comment type="catalytic activity">
    <reaction evidence="1">
        <text>ATP = 3',5'-cyclic AMP + diphosphate</text>
        <dbReference type="Rhea" id="RHEA:15389"/>
        <dbReference type="ChEBI" id="CHEBI:30616"/>
        <dbReference type="ChEBI" id="CHEBI:33019"/>
        <dbReference type="ChEBI" id="CHEBI:58165"/>
        <dbReference type="EC" id="4.6.1.1"/>
    </reaction>
</comment>
<dbReference type="OrthoDB" id="1393953at2"/>
<evidence type="ECO:0000259" key="20">
    <source>
        <dbReference type="PROSITE" id="PS50125"/>
    </source>
</evidence>
<dbReference type="GO" id="GO:0005886">
    <property type="term" value="C:plasma membrane"/>
    <property type="evidence" value="ECO:0007669"/>
    <property type="project" value="UniProtKB-ARBA"/>
</dbReference>
<dbReference type="SUPFAM" id="SSF48452">
    <property type="entry name" value="TPR-like"/>
    <property type="match status" value="2"/>
</dbReference>
<feature type="repeat" description="TPR" evidence="17">
    <location>
        <begin position="205"/>
        <end position="238"/>
    </location>
</feature>
<name>A0A2T6C1F2_9FLAO</name>
<evidence type="ECO:0000256" key="1">
    <source>
        <dbReference type="ARBA" id="ARBA00001593"/>
    </source>
</evidence>
<comment type="caution">
    <text evidence="21">The sequence shown here is derived from an EMBL/GenBank/DDBJ whole genome shotgun (WGS) entry which is preliminary data.</text>
</comment>
<dbReference type="InterPro" id="IPR019734">
    <property type="entry name" value="TPR_rpt"/>
</dbReference>
<dbReference type="GO" id="GO:0046872">
    <property type="term" value="F:metal ion binding"/>
    <property type="evidence" value="ECO:0007669"/>
    <property type="project" value="UniProtKB-KW"/>
</dbReference>
<evidence type="ECO:0000256" key="4">
    <source>
        <dbReference type="ARBA" id="ARBA00021420"/>
    </source>
</evidence>
<feature type="transmembrane region" description="Helical" evidence="19">
    <location>
        <begin position="407"/>
        <end position="428"/>
    </location>
</feature>
<evidence type="ECO:0000256" key="13">
    <source>
        <dbReference type="ARBA" id="ARBA00023239"/>
    </source>
</evidence>
<evidence type="ECO:0000256" key="3">
    <source>
        <dbReference type="ARBA" id="ARBA00012201"/>
    </source>
</evidence>
<dbReference type="GO" id="GO:0005524">
    <property type="term" value="F:ATP binding"/>
    <property type="evidence" value="ECO:0007669"/>
    <property type="project" value="UniProtKB-KW"/>
</dbReference>
<evidence type="ECO:0000256" key="11">
    <source>
        <dbReference type="ARBA" id="ARBA00022998"/>
    </source>
</evidence>
<dbReference type="GO" id="GO:0006171">
    <property type="term" value="P:cAMP biosynthetic process"/>
    <property type="evidence" value="ECO:0007669"/>
    <property type="project" value="UniProtKB-KW"/>
</dbReference>
<evidence type="ECO:0000313" key="22">
    <source>
        <dbReference type="Proteomes" id="UP000244090"/>
    </source>
</evidence>
<dbReference type="EMBL" id="QBKT01000003">
    <property type="protein sequence ID" value="PTX62152.1"/>
    <property type="molecule type" value="Genomic_DNA"/>
</dbReference>
<keyword evidence="17" id="KW-0802">TPR repeat</keyword>
<dbReference type="InterPro" id="IPR029787">
    <property type="entry name" value="Nucleotide_cyclase"/>
</dbReference>
<feature type="domain" description="Guanylate cyclase" evidence="20">
    <location>
        <begin position="474"/>
        <end position="605"/>
    </location>
</feature>
<reference evidence="21 22" key="1">
    <citation type="submission" date="2018-04" db="EMBL/GenBank/DDBJ databases">
        <title>Genomic Encyclopedia of Archaeal and Bacterial Type Strains, Phase II (KMG-II): from individual species to whole genera.</title>
        <authorList>
            <person name="Goeker M."/>
        </authorList>
    </citation>
    <scope>NUCLEOTIDE SEQUENCE [LARGE SCALE GENOMIC DNA]</scope>
    <source>
        <strain evidence="21 22">DSM 25731</strain>
    </source>
</reference>
<dbReference type="SMART" id="SM00044">
    <property type="entry name" value="CYCc"/>
    <property type="match status" value="1"/>
</dbReference>
<dbReference type="Gene3D" id="6.10.250.780">
    <property type="match status" value="1"/>
</dbReference>
<sequence>MKLVKKKYSFGKEKRTWFMFLFFVFMSSVQFGQEVAQANSLQLKADSLFQLSKQQVKKRDFQKAMEAVEESLAIFENLQNNKSIADCYNQIATIYYYQGEFAKALTYFENSREYFEKAGFTKGIASSTNNKGAIYYYLGNFPKALDHYKRAMKLHEEMQNEAQVAGTTQNIGNIYMQLNDFENAKIHFEIAENIYQKTNDEKALSLVLSSIGSIYKKKQNYEAAFQNFETALALSIKTNQNQTQAEVLYNLGKLYEAKGDLQESLRNYNKSLEISRQAKSSLHESSALIALGFVKQKLGNKREAINNCEQGFNIAKEIDVISIQEEACKCLYDAYKLTNNPAKALIYNEQMYALRDSLNLKQTSDKILNMEFEKEMLLDSIANVEKERILKLKHKEEVAKKEKQRNIFIIAVCFAVIIALAIFGRLSYMKKSKARLQVEKDRSEHLLHNILPIEVADELKEKGYVDAQDFETASILFTDFKSFTETASHLTPQELVEEINVCFKAFDAIIEKHRIEKIKTIGDAYMAAGGLPKPDANAVKNIILASLEMQQFVEKRKRENEARNKPAFEMRVGIHVGPIVAGIVGVKKFQYDVWGDTVNIASRMESNGAVGKVNISHHTYELVKNEADLSFEYRGKITAKGKGELKMYFVSKRNT</sequence>
<dbReference type="GO" id="GO:0004016">
    <property type="term" value="F:adenylate cyclase activity"/>
    <property type="evidence" value="ECO:0007669"/>
    <property type="project" value="UniProtKB-EC"/>
</dbReference>
<dbReference type="PROSITE" id="PS00452">
    <property type="entry name" value="GUANYLATE_CYCLASE_1"/>
    <property type="match status" value="1"/>
</dbReference>
<dbReference type="PANTHER" id="PTHR11920:SF335">
    <property type="entry name" value="GUANYLATE CYCLASE"/>
    <property type="match status" value="1"/>
</dbReference>
<keyword evidence="7" id="KW-0547">Nucleotide-binding</keyword>
<keyword evidence="6" id="KW-0479">Metal-binding</keyword>
<evidence type="ECO:0000256" key="17">
    <source>
        <dbReference type="PROSITE-ProRule" id="PRU00339"/>
    </source>
</evidence>
<keyword evidence="9" id="KW-0460">Magnesium</keyword>
<evidence type="ECO:0000256" key="8">
    <source>
        <dbReference type="ARBA" id="ARBA00022840"/>
    </source>
</evidence>
<evidence type="ECO:0000313" key="21">
    <source>
        <dbReference type="EMBL" id="PTX62152.1"/>
    </source>
</evidence>
<dbReference type="CDD" id="cd07302">
    <property type="entry name" value="CHD"/>
    <property type="match status" value="1"/>
</dbReference>
<dbReference type="RefSeq" id="WP_108114364.1">
    <property type="nucleotide sequence ID" value="NZ_QBKT01000003.1"/>
</dbReference>
<evidence type="ECO:0000256" key="10">
    <source>
        <dbReference type="ARBA" id="ARBA00022989"/>
    </source>
</evidence>
<evidence type="ECO:0000256" key="16">
    <source>
        <dbReference type="ARBA" id="ARBA00064436"/>
    </source>
</evidence>
<keyword evidence="8" id="KW-0067">ATP-binding</keyword>
<dbReference type="Proteomes" id="UP000244090">
    <property type="component" value="Unassembled WGS sequence"/>
</dbReference>
<dbReference type="PROSITE" id="PS50005">
    <property type="entry name" value="TPR"/>
    <property type="match status" value="4"/>
</dbReference>
<evidence type="ECO:0000256" key="19">
    <source>
        <dbReference type="SAM" id="Phobius"/>
    </source>
</evidence>
<protein>
    <recommendedName>
        <fullName evidence="4">Adenylate cyclase</fullName>
        <ecNumber evidence="3">4.6.1.1</ecNumber>
    </recommendedName>
    <alternativeName>
        <fullName evidence="14">ATP pyrophosphate-lyase</fullName>
    </alternativeName>
    <alternativeName>
        <fullName evidence="15">Adenylyl cyclase</fullName>
    </alternativeName>
</protein>
<dbReference type="PROSITE" id="PS50293">
    <property type="entry name" value="TPR_REGION"/>
    <property type="match status" value="1"/>
</dbReference>
<dbReference type="AlphaFoldDB" id="A0A2T6C1F2"/>
<comment type="similarity">
    <text evidence="18">Belongs to the adenylyl cyclase class-4/guanylyl cyclase family.</text>
</comment>
<accession>A0A2T6C1F2</accession>
<evidence type="ECO:0000256" key="18">
    <source>
        <dbReference type="RuleBase" id="RU000405"/>
    </source>
</evidence>
<evidence type="ECO:0000256" key="14">
    <source>
        <dbReference type="ARBA" id="ARBA00032597"/>
    </source>
</evidence>
<evidence type="ECO:0000256" key="9">
    <source>
        <dbReference type="ARBA" id="ARBA00022842"/>
    </source>
</evidence>
<dbReference type="Pfam" id="PF00211">
    <property type="entry name" value="Guanylate_cyc"/>
    <property type="match status" value="1"/>
</dbReference>
<dbReference type="InterPro" id="IPR050401">
    <property type="entry name" value="Cyclic_nucleotide_synthase"/>
</dbReference>
<organism evidence="21 22">
    <name type="scientific">Kordia periserrulae</name>
    <dbReference type="NCBI Taxonomy" id="701523"/>
    <lineage>
        <taxon>Bacteria</taxon>
        <taxon>Pseudomonadati</taxon>
        <taxon>Bacteroidota</taxon>
        <taxon>Flavobacteriia</taxon>
        <taxon>Flavobacteriales</taxon>
        <taxon>Flavobacteriaceae</taxon>
        <taxon>Kordia</taxon>
    </lineage>
</organism>
<proteinExistence type="inferred from homology"/>
<evidence type="ECO:0000256" key="7">
    <source>
        <dbReference type="ARBA" id="ARBA00022741"/>
    </source>
</evidence>
<dbReference type="GO" id="GO:0035556">
    <property type="term" value="P:intracellular signal transduction"/>
    <property type="evidence" value="ECO:0007669"/>
    <property type="project" value="InterPro"/>
</dbReference>
<evidence type="ECO:0000256" key="15">
    <source>
        <dbReference type="ARBA" id="ARBA00032637"/>
    </source>
</evidence>
<keyword evidence="5 19" id="KW-0812">Transmembrane</keyword>
<dbReference type="SMART" id="SM00028">
    <property type="entry name" value="TPR"/>
    <property type="match status" value="7"/>
</dbReference>
<dbReference type="Gene3D" id="3.30.70.1230">
    <property type="entry name" value="Nucleotide cyclase"/>
    <property type="match status" value="1"/>
</dbReference>
<keyword evidence="10 19" id="KW-1133">Transmembrane helix</keyword>